<accession>A0A484IBL2</accession>
<dbReference type="GO" id="GO:0006412">
    <property type="term" value="P:translation"/>
    <property type="evidence" value="ECO:0007669"/>
    <property type="project" value="UniProtKB-UniRule"/>
</dbReference>
<comment type="similarity">
    <text evidence="1 5">Belongs to the eukaryotic ribosomal protein eS8 family.</text>
</comment>
<dbReference type="InterPro" id="IPR001047">
    <property type="entry name" value="Ribosomal_eS8"/>
</dbReference>
<organism evidence="6 7">
    <name type="scientific">Candidatus Nitrosocosmicus franklandianus</name>
    <dbReference type="NCBI Taxonomy" id="1798806"/>
    <lineage>
        <taxon>Archaea</taxon>
        <taxon>Nitrososphaerota</taxon>
        <taxon>Nitrososphaeria</taxon>
        <taxon>Nitrososphaerales</taxon>
        <taxon>Nitrososphaeraceae</taxon>
        <taxon>Candidatus Nitrosocosmicus</taxon>
    </lineage>
</organism>
<protein>
    <recommendedName>
        <fullName evidence="4 5">Small ribosomal subunit protein eS8</fullName>
    </recommendedName>
</protein>
<dbReference type="Gene3D" id="2.40.10.310">
    <property type="match status" value="1"/>
</dbReference>
<dbReference type="Proteomes" id="UP000294299">
    <property type="component" value="Chromosome NFRAN"/>
</dbReference>
<keyword evidence="7" id="KW-1185">Reference proteome</keyword>
<dbReference type="GO" id="GO:1990904">
    <property type="term" value="C:ribonucleoprotein complex"/>
    <property type="evidence" value="ECO:0007669"/>
    <property type="project" value="UniProtKB-KW"/>
</dbReference>
<reference evidence="6 7" key="1">
    <citation type="submission" date="2019-02" db="EMBL/GenBank/DDBJ databases">
        <authorList>
            <person name="Lehtovirta-Morley E L."/>
        </authorList>
    </citation>
    <scope>NUCLEOTIDE SEQUENCE [LARGE SCALE GENOMIC DNA]</scope>
    <source>
        <strain evidence="6">NFRAN1</strain>
    </source>
</reference>
<dbReference type="AlphaFoldDB" id="A0A484IBL2"/>
<evidence type="ECO:0000256" key="3">
    <source>
        <dbReference type="ARBA" id="ARBA00023274"/>
    </source>
</evidence>
<dbReference type="KEGG" id="nfn:NFRAN_0088"/>
<dbReference type="CDD" id="cd11382">
    <property type="entry name" value="Ribosomal_S8e"/>
    <property type="match status" value="1"/>
</dbReference>
<keyword evidence="3 5" id="KW-0687">Ribonucleoprotein</keyword>
<dbReference type="HAMAP" id="MF_00029">
    <property type="entry name" value="Ribosomal_eS8"/>
    <property type="match status" value="1"/>
</dbReference>
<dbReference type="OrthoDB" id="372305at2157"/>
<dbReference type="InterPro" id="IPR022309">
    <property type="entry name" value="Ribosomal_Se8/biogenesis_NSA2"/>
</dbReference>
<comment type="subunit">
    <text evidence="5">Part of the 30S ribosomal subunit.</text>
</comment>
<dbReference type="EMBL" id="LR216287">
    <property type="protein sequence ID" value="VFJ12409.1"/>
    <property type="molecule type" value="Genomic_DNA"/>
</dbReference>
<proteinExistence type="inferred from homology"/>
<evidence type="ECO:0000256" key="4">
    <source>
        <dbReference type="ARBA" id="ARBA00035277"/>
    </source>
</evidence>
<evidence type="ECO:0000313" key="7">
    <source>
        <dbReference type="Proteomes" id="UP000294299"/>
    </source>
</evidence>
<name>A0A484IBL2_9ARCH</name>
<dbReference type="NCBIfam" id="TIGR00307">
    <property type="entry name" value="eS8"/>
    <property type="match status" value="1"/>
</dbReference>
<dbReference type="Pfam" id="PF01201">
    <property type="entry name" value="Ribosomal_S8e"/>
    <property type="match status" value="1"/>
</dbReference>
<dbReference type="GeneID" id="39419681"/>
<evidence type="ECO:0000256" key="1">
    <source>
        <dbReference type="ARBA" id="ARBA00005257"/>
    </source>
</evidence>
<dbReference type="GO" id="GO:0005840">
    <property type="term" value="C:ribosome"/>
    <property type="evidence" value="ECO:0007669"/>
    <property type="project" value="UniProtKB-KW"/>
</dbReference>
<dbReference type="GO" id="GO:0003735">
    <property type="term" value="F:structural constituent of ribosome"/>
    <property type="evidence" value="ECO:0007669"/>
    <property type="project" value="InterPro"/>
</dbReference>
<dbReference type="RefSeq" id="WP_134482552.1">
    <property type="nucleotide sequence ID" value="NZ_LR216287.1"/>
</dbReference>
<gene>
    <name evidence="5 6" type="primary">rps8e</name>
    <name evidence="6" type="ORF">NFRAN_0088</name>
</gene>
<dbReference type="InterPro" id="IPR020919">
    <property type="entry name" value="Ribosomal_protein_eS8_arc"/>
</dbReference>
<sequence length="128" mass="14479">MRKSIENLAGRKYTGGRIIPNRTRRKYEIDRYPNEAIVGEPKNVVRRVRGNNIKVAFKFAEYANVSDKEAKKTTKAKILRVTKNPANKDFERRGVISKGSILETELGLARVVSRPGQDGVINAVLIRQ</sequence>
<evidence type="ECO:0000256" key="5">
    <source>
        <dbReference type="HAMAP-Rule" id="MF_00029"/>
    </source>
</evidence>
<evidence type="ECO:0000256" key="2">
    <source>
        <dbReference type="ARBA" id="ARBA00022980"/>
    </source>
</evidence>
<evidence type="ECO:0000313" key="6">
    <source>
        <dbReference type="EMBL" id="VFJ12409.1"/>
    </source>
</evidence>
<keyword evidence="2 5" id="KW-0689">Ribosomal protein</keyword>